<proteinExistence type="predicted"/>
<dbReference type="EMBL" id="JAAGRR010000057">
    <property type="protein sequence ID" value="NDY42450.1"/>
    <property type="molecule type" value="Genomic_DNA"/>
</dbReference>
<evidence type="ECO:0000313" key="1">
    <source>
        <dbReference type="EMBL" id="NDY42450.1"/>
    </source>
</evidence>
<dbReference type="AlphaFoldDB" id="A0A6N9TPT5"/>
<name>A0A6N9TPT5_DISTH</name>
<reference evidence="1 2" key="1">
    <citation type="submission" date="2020-02" db="EMBL/GenBank/DDBJ databases">
        <title>Comparative genomics of sulfur disproportionating microorganisms.</title>
        <authorList>
            <person name="Ward L.M."/>
            <person name="Bertran E."/>
            <person name="Johnston D.T."/>
        </authorList>
    </citation>
    <scope>NUCLEOTIDE SEQUENCE [LARGE SCALE GENOMIC DNA]</scope>
    <source>
        <strain evidence="1 2">DSM 100025</strain>
    </source>
</reference>
<accession>A0A6N9TPT5</accession>
<dbReference type="Proteomes" id="UP000469346">
    <property type="component" value="Unassembled WGS sequence"/>
</dbReference>
<evidence type="ECO:0008006" key="3">
    <source>
        <dbReference type="Google" id="ProtNLM"/>
    </source>
</evidence>
<organism evidence="1 2">
    <name type="scientific">Dissulfurirhabdus thermomarina</name>
    <dbReference type="NCBI Taxonomy" id="1765737"/>
    <lineage>
        <taxon>Bacteria</taxon>
        <taxon>Deltaproteobacteria</taxon>
        <taxon>Dissulfurirhabdaceae</taxon>
        <taxon>Dissulfurirhabdus</taxon>
    </lineage>
</organism>
<keyword evidence="2" id="KW-1185">Reference proteome</keyword>
<dbReference type="RefSeq" id="WP_163298589.1">
    <property type="nucleotide sequence ID" value="NZ_JAAGRR010000057.1"/>
</dbReference>
<protein>
    <recommendedName>
        <fullName evidence="3">Nuclear transport factor 2 family protein</fullName>
    </recommendedName>
</protein>
<dbReference type="Gene3D" id="3.10.450.50">
    <property type="match status" value="1"/>
</dbReference>
<sequence>MSRRRLVLGLAAAAVAAAAALWYPTDERRVRHRFELLARYVQKDAGEPALAGANKCRLLADLFTDPFRLEAGEDVPFTEFAPRELAALAARERARWRTVSLRFRDLRVAFPEPGRARADFSAVLVLDPGGGRPEYDAREGVCDLVEADDGWRFQRCRAVEVLER</sequence>
<evidence type="ECO:0000313" key="2">
    <source>
        <dbReference type="Proteomes" id="UP000469346"/>
    </source>
</evidence>
<gene>
    <name evidence="1" type="ORF">G3N55_06290</name>
</gene>
<comment type="caution">
    <text evidence="1">The sequence shown here is derived from an EMBL/GenBank/DDBJ whole genome shotgun (WGS) entry which is preliminary data.</text>
</comment>